<dbReference type="KEGG" id="nsi:A6J88_05620"/>
<gene>
    <name evidence="1" type="ORF">CYK00_06225</name>
</gene>
<sequence length="70" mass="8053">MKQNKKPPYCHSRVGGNPDLNLSEMFRDYRNLKSLDSRLHGNDGAGIAYFNLLYRQISDDLSVYSGRVIF</sequence>
<comment type="caution">
    <text evidence="1">The sequence shown here is derived from an EMBL/GenBank/DDBJ whole genome shotgun (WGS) entry which is preliminary data.</text>
</comment>
<reference evidence="1 2" key="1">
    <citation type="submission" date="2017-12" db="EMBL/GenBank/DDBJ databases">
        <title>Phylogenetic diversity of female urinary microbiome.</title>
        <authorList>
            <person name="Thomas-White K."/>
            <person name="Wolfe A.J."/>
        </authorList>
    </citation>
    <scope>NUCLEOTIDE SEQUENCE [LARGE SCALE GENOMIC DNA]</scope>
    <source>
        <strain evidence="1 2">UMB0321</strain>
    </source>
</reference>
<dbReference type="AlphaFoldDB" id="A0A1V0HDK4"/>
<organism evidence="1 2">
    <name type="scientific">Neisseria sicca</name>
    <dbReference type="NCBI Taxonomy" id="490"/>
    <lineage>
        <taxon>Bacteria</taxon>
        <taxon>Pseudomonadati</taxon>
        <taxon>Pseudomonadota</taxon>
        <taxon>Betaproteobacteria</taxon>
        <taxon>Neisseriales</taxon>
        <taxon>Neisseriaceae</taxon>
        <taxon>Neisseria</taxon>
    </lineage>
</organism>
<evidence type="ECO:0000313" key="2">
    <source>
        <dbReference type="Proteomes" id="UP000234767"/>
    </source>
</evidence>
<proteinExistence type="predicted"/>
<name>A0A1V0HDK4_NEISI</name>
<protein>
    <submittedName>
        <fullName evidence="1">Uncharacterized protein</fullName>
    </submittedName>
</protein>
<dbReference type="EMBL" id="PKJO01000006">
    <property type="protein sequence ID" value="PLA40281.1"/>
    <property type="molecule type" value="Genomic_DNA"/>
</dbReference>
<evidence type="ECO:0000313" key="1">
    <source>
        <dbReference type="EMBL" id="PLA40281.1"/>
    </source>
</evidence>
<accession>A0A1V0HDK4</accession>
<dbReference type="Proteomes" id="UP000234767">
    <property type="component" value="Unassembled WGS sequence"/>
</dbReference>